<keyword evidence="7" id="KW-0482">Metalloprotease</keyword>
<evidence type="ECO:0000313" key="10">
    <source>
        <dbReference type="EMBL" id="QQA62217.1"/>
    </source>
</evidence>
<dbReference type="RefSeq" id="WP_010675021.1">
    <property type="nucleotide sequence ID" value="NZ_AP019195.1"/>
</dbReference>
<dbReference type="PIRSF" id="PIRSF018455">
    <property type="entry name" value="MepA"/>
    <property type="match status" value="1"/>
</dbReference>
<feature type="chain" id="PRO_5044594321" evidence="9">
    <location>
        <begin position="18"/>
        <end position="247"/>
    </location>
</feature>
<dbReference type="NCBIfam" id="NF006947">
    <property type="entry name" value="PRK09429.1"/>
    <property type="match status" value="1"/>
</dbReference>
<keyword evidence="5 11" id="KW-0378">Hydrolase</keyword>
<keyword evidence="8" id="KW-1015">Disulfide bond</keyword>
<dbReference type="GO" id="GO:0008237">
    <property type="term" value="F:metallopeptidase activity"/>
    <property type="evidence" value="ECO:0007669"/>
    <property type="project" value="UniProtKB-KW"/>
</dbReference>
<evidence type="ECO:0000256" key="5">
    <source>
        <dbReference type="ARBA" id="ARBA00022801"/>
    </source>
</evidence>
<feature type="signal peptide" evidence="9">
    <location>
        <begin position="1"/>
        <end position="17"/>
    </location>
</feature>
<protein>
    <submittedName>
        <fullName evidence="10">Penicillin-insensitive murein endopeptidase</fullName>
        <ecNumber evidence="11">3.4.-.-</ecNumber>
    </submittedName>
</protein>
<keyword evidence="6" id="KW-0862">Zinc</keyword>
<evidence type="ECO:0000256" key="1">
    <source>
        <dbReference type="ARBA" id="ARBA00022670"/>
    </source>
</evidence>
<keyword evidence="3 9" id="KW-0732">Signal</keyword>
<organism evidence="10">
    <name type="scientific">Aeromonas caviae</name>
    <name type="common">Aeromonas punctata</name>
    <dbReference type="NCBI Taxonomy" id="648"/>
    <lineage>
        <taxon>Bacteria</taxon>
        <taxon>Pseudomonadati</taxon>
        <taxon>Pseudomonadota</taxon>
        <taxon>Gammaproteobacteria</taxon>
        <taxon>Aeromonadales</taxon>
        <taxon>Aeromonadaceae</taxon>
        <taxon>Aeromonas</taxon>
    </lineage>
</organism>
<evidence type="ECO:0000256" key="7">
    <source>
        <dbReference type="ARBA" id="ARBA00023049"/>
    </source>
</evidence>
<evidence type="ECO:0000313" key="11">
    <source>
        <dbReference type="EMBL" id="UZC87132.1"/>
    </source>
</evidence>
<keyword evidence="1" id="KW-0645">Protease</keyword>
<dbReference type="AlphaFoldDB" id="A0A3G9IQ07"/>
<dbReference type="Gene3D" id="3.30.1380.10">
    <property type="match status" value="1"/>
</dbReference>
<dbReference type="InterPro" id="IPR005073">
    <property type="entry name" value="Peptidase_M74"/>
</dbReference>
<keyword evidence="4" id="KW-0574">Periplasm</keyword>
<gene>
    <name evidence="10" type="primary">mepA</name>
    <name evidence="10" type="ORF">JC965_06950</name>
    <name evidence="11" type="ORF">OJY61_04050</name>
</gene>
<dbReference type="Proteomes" id="UP001163285">
    <property type="component" value="Chromosome"/>
</dbReference>
<evidence type="ECO:0000256" key="9">
    <source>
        <dbReference type="SAM" id="SignalP"/>
    </source>
</evidence>
<keyword evidence="2" id="KW-0479">Metal-binding</keyword>
<dbReference type="GO" id="GO:0004252">
    <property type="term" value="F:serine-type endopeptidase activity"/>
    <property type="evidence" value="ECO:0007669"/>
    <property type="project" value="InterPro"/>
</dbReference>
<dbReference type="EMBL" id="CP110176">
    <property type="protein sequence ID" value="UZC87132.1"/>
    <property type="molecule type" value="Genomic_DNA"/>
</dbReference>
<accession>A0A3G9IQ07</accession>
<dbReference type="Pfam" id="PF03411">
    <property type="entry name" value="Peptidase_M74"/>
    <property type="match status" value="1"/>
</dbReference>
<dbReference type="GO" id="GO:0030288">
    <property type="term" value="C:outer membrane-bounded periplasmic space"/>
    <property type="evidence" value="ECO:0007669"/>
    <property type="project" value="InterPro"/>
</dbReference>
<dbReference type="EC" id="3.4.-.-" evidence="11"/>
<evidence type="ECO:0000256" key="3">
    <source>
        <dbReference type="ARBA" id="ARBA00022729"/>
    </source>
</evidence>
<feature type="disulfide bond" evidence="8">
    <location>
        <begin position="168"/>
        <end position="215"/>
    </location>
</feature>
<evidence type="ECO:0000256" key="8">
    <source>
        <dbReference type="PIRSR" id="PIRSR018455-2"/>
    </source>
</evidence>
<reference evidence="10" key="1">
    <citation type="submission" date="2020-12" db="EMBL/GenBank/DDBJ databases">
        <title>GES Beta-lactamases isolated from hospital effluents in Brazil.</title>
        <authorList>
            <person name="Conte D."/>
            <person name="Mesa D."/>
            <person name="Palmeiro J.K."/>
            <person name="Dalla-Costa L.M."/>
        </authorList>
    </citation>
    <scope>NUCLEOTIDE SEQUENCE [LARGE SCALE GENOMIC DNA]</scope>
    <source>
        <strain evidence="10">Aero21</strain>
    </source>
</reference>
<proteinExistence type="predicted"/>
<evidence type="ECO:0000256" key="6">
    <source>
        <dbReference type="ARBA" id="ARBA00022833"/>
    </source>
</evidence>
<dbReference type="GO" id="GO:0006508">
    <property type="term" value="P:proteolysis"/>
    <property type="evidence" value="ECO:0007669"/>
    <property type="project" value="UniProtKB-KW"/>
</dbReference>
<evidence type="ECO:0000256" key="4">
    <source>
        <dbReference type="ARBA" id="ARBA00022764"/>
    </source>
</evidence>
<dbReference type="EMBL" id="CP065937">
    <property type="protein sequence ID" value="QQA62217.1"/>
    <property type="molecule type" value="Genomic_DNA"/>
</dbReference>
<evidence type="ECO:0000256" key="2">
    <source>
        <dbReference type="ARBA" id="ARBA00022723"/>
    </source>
</evidence>
<feature type="disulfide bond" evidence="8">
    <location>
        <begin position="25"/>
        <end position="245"/>
    </location>
</feature>
<reference evidence="11" key="2">
    <citation type="submission" date="2023-04" db="EMBL/GenBank/DDBJ databases">
        <title>Whole Genome Sequence of Multi-drug resistant Aeromonas caviae as a gut pathogen in newborn.</title>
        <authorList>
            <person name="Jadhav S.V."/>
            <person name="Saroj S.D."/>
            <person name="Saha U.B."/>
            <person name="Sen S."/>
            <person name="Kher A."/>
        </authorList>
    </citation>
    <scope>NUCLEOTIDE SEQUENCE</scope>
    <source>
        <strain evidence="11">SVJ23</strain>
    </source>
</reference>
<dbReference type="SUPFAM" id="SSF55166">
    <property type="entry name" value="Hedgehog/DD-peptidase"/>
    <property type="match status" value="1"/>
</dbReference>
<dbReference type="GO" id="GO:0046872">
    <property type="term" value="F:metal ion binding"/>
    <property type="evidence" value="ECO:0007669"/>
    <property type="project" value="UniProtKB-KW"/>
</dbReference>
<dbReference type="InterPro" id="IPR009045">
    <property type="entry name" value="Zn_M74/Hedgehog-like"/>
</dbReference>
<name>A0A3G9IQ07_AERCA</name>
<feature type="disulfide bond" evidence="8">
    <location>
        <begin position="196"/>
        <end position="203"/>
    </location>
</feature>
<sequence length="247" mass="27628">MFAIALLLSASTLYAEAIGGYSAGCLKNAVALPLEGPGYQVIRTKRLRYYGHPDLIHYLQHLANQTRLAGMPDLYIADLAMMHGGPFTSGHRSHQTGLDADIWFRMADRPISRWEQDAPREWALIDEPSYRMLPGRFGPRQLNLLRLAADRPEVARIFVNPVIKAEVCKQAPGEAWVGKLRPWVGHFSHFHVRLRCPANSPDCQSQAPIPPGNGCGEELASWLKDKPQLPKVSMSYRAPLLPRRCEG</sequence>